<dbReference type="RefSeq" id="WP_135622449.1">
    <property type="nucleotide sequence ID" value="NZ_RQGD01000014.1"/>
</dbReference>
<reference evidence="2" key="1">
    <citation type="journal article" date="2019" name="PLoS Negl. Trop. Dis.">
        <title>Revisiting the worldwide diversity of Leptospira species in the environment.</title>
        <authorList>
            <person name="Vincent A.T."/>
            <person name="Schiettekatte O."/>
            <person name="Bourhy P."/>
            <person name="Veyrier F.J."/>
            <person name="Picardeau M."/>
        </authorList>
    </citation>
    <scope>NUCLEOTIDE SEQUENCE [LARGE SCALE GENOMIC DNA]</scope>
    <source>
        <strain evidence="2">201702476</strain>
    </source>
</reference>
<proteinExistence type="predicted"/>
<keyword evidence="1" id="KW-1133">Transmembrane helix</keyword>
<keyword evidence="1" id="KW-0472">Membrane</keyword>
<dbReference type="OrthoDB" id="315128at2"/>
<dbReference type="EMBL" id="RQGD01000014">
    <property type="protein sequence ID" value="TGL61862.1"/>
    <property type="molecule type" value="Genomic_DNA"/>
</dbReference>
<sequence>MKLKDFLNFLVDKRLLLAVGIFLFFELLFQLGIYRTYLKKNSYAANINRVTDHILKSRKILDPTILIVGTSVAFEGISVRILNEELASTNEKVQSIAVRGSEIIVQHQLLEKHLSSFPNVHTIIHVLEPGMAWVDRPHLVEPTLVMMSEVGNFRAMELAREFGYNITFTDYLFLASKSIAYRKDLADMVINFNERIKAIARRNKNPNRNPWDYENPNIESMGPYHIDSVEECLKITGPDSTMPIPLGSNPDHRRMIYETCGIAKSVPQESFETENTRRYFGRLRKMYSMIGDRKIHIIDVFAPYSSAIRKLNSTERMEIWKQGLTNALDPHQSLDQLDFQTSLGITDNGEYCFDLIHLNRKGMETFSKIFGMELKRRFGKK</sequence>
<name>A0A4R9K872_9LEPT</name>
<protein>
    <recommendedName>
        <fullName evidence="4">SGNH/GDSL hydrolase family protein</fullName>
    </recommendedName>
</protein>
<dbReference type="Proteomes" id="UP000297693">
    <property type="component" value="Unassembled WGS sequence"/>
</dbReference>
<dbReference type="AlphaFoldDB" id="A0A4R9K872"/>
<keyword evidence="3" id="KW-1185">Reference proteome</keyword>
<evidence type="ECO:0000313" key="3">
    <source>
        <dbReference type="Proteomes" id="UP000297693"/>
    </source>
</evidence>
<keyword evidence="1" id="KW-0812">Transmembrane</keyword>
<gene>
    <name evidence="2" type="ORF">EHQ58_04410</name>
</gene>
<organism evidence="2 3">
    <name type="scientific">Leptospira ognonensis</name>
    <dbReference type="NCBI Taxonomy" id="2484945"/>
    <lineage>
        <taxon>Bacteria</taxon>
        <taxon>Pseudomonadati</taxon>
        <taxon>Spirochaetota</taxon>
        <taxon>Spirochaetia</taxon>
        <taxon>Leptospirales</taxon>
        <taxon>Leptospiraceae</taxon>
        <taxon>Leptospira</taxon>
    </lineage>
</organism>
<evidence type="ECO:0000256" key="1">
    <source>
        <dbReference type="SAM" id="Phobius"/>
    </source>
</evidence>
<accession>A0A4R9K872</accession>
<evidence type="ECO:0008006" key="4">
    <source>
        <dbReference type="Google" id="ProtNLM"/>
    </source>
</evidence>
<evidence type="ECO:0000313" key="2">
    <source>
        <dbReference type="EMBL" id="TGL61862.1"/>
    </source>
</evidence>
<comment type="caution">
    <text evidence="2">The sequence shown here is derived from an EMBL/GenBank/DDBJ whole genome shotgun (WGS) entry which is preliminary data.</text>
</comment>
<feature type="transmembrane region" description="Helical" evidence="1">
    <location>
        <begin position="15"/>
        <end position="34"/>
    </location>
</feature>